<dbReference type="AlphaFoldDB" id="A0A4Y2DWR6"/>
<keyword evidence="2" id="KW-1185">Reference proteome</keyword>
<organism evidence="1 2">
    <name type="scientific">Araneus ventricosus</name>
    <name type="common">Orbweaver spider</name>
    <name type="synonym">Epeira ventricosa</name>
    <dbReference type="NCBI Taxonomy" id="182803"/>
    <lineage>
        <taxon>Eukaryota</taxon>
        <taxon>Metazoa</taxon>
        <taxon>Ecdysozoa</taxon>
        <taxon>Arthropoda</taxon>
        <taxon>Chelicerata</taxon>
        <taxon>Arachnida</taxon>
        <taxon>Araneae</taxon>
        <taxon>Araneomorphae</taxon>
        <taxon>Entelegynae</taxon>
        <taxon>Araneoidea</taxon>
        <taxon>Araneidae</taxon>
        <taxon>Araneus</taxon>
    </lineage>
</organism>
<name>A0A4Y2DWR6_ARAVE</name>
<comment type="caution">
    <text evidence="1">The sequence shown here is derived from an EMBL/GenBank/DDBJ whole genome shotgun (WGS) entry which is preliminary data.</text>
</comment>
<proteinExistence type="predicted"/>
<reference evidence="1 2" key="1">
    <citation type="journal article" date="2019" name="Sci. Rep.">
        <title>Orb-weaving spider Araneus ventricosus genome elucidates the spidroin gene catalogue.</title>
        <authorList>
            <person name="Kono N."/>
            <person name="Nakamura H."/>
            <person name="Ohtoshi R."/>
            <person name="Moran D.A.P."/>
            <person name="Shinohara A."/>
            <person name="Yoshida Y."/>
            <person name="Fujiwara M."/>
            <person name="Mori M."/>
            <person name="Tomita M."/>
            <person name="Arakawa K."/>
        </authorList>
    </citation>
    <scope>NUCLEOTIDE SEQUENCE [LARGE SCALE GENOMIC DNA]</scope>
</reference>
<evidence type="ECO:0000313" key="2">
    <source>
        <dbReference type="Proteomes" id="UP000499080"/>
    </source>
</evidence>
<evidence type="ECO:0000313" key="1">
    <source>
        <dbReference type="EMBL" id="GBM21191.1"/>
    </source>
</evidence>
<protein>
    <submittedName>
        <fullName evidence="1">Uncharacterized protein</fullName>
    </submittedName>
</protein>
<dbReference type="Proteomes" id="UP000499080">
    <property type="component" value="Unassembled WGS sequence"/>
</dbReference>
<dbReference type="EMBL" id="BGPR01000455">
    <property type="protein sequence ID" value="GBM21191.1"/>
    <property type="molecule type" value="Genomic_DNA"/>
</dbReference>
<gene>
    <name evidence="1" type="ORF">AVEN_50918_1</name>
</gene>
<accession>A0A4Y2DWR6</accession>
<sequence length="118" mass="12903">MFILFVQMVSYDATVTGFVPHVSFPCRHTTTIALTNFEQKRSCACSLSTHRTLPYGQDRSLANDAASAACMVATCQPANVSIPCRHTMTIALSNFDQKHSCVASLSTHRTLSYGQDVL</sequence>